<dbReference type="GO" id="GO:0005874">
    <property type="term" value="C:microtubule"/>
    <property type="evidence" value="ECO:0007669"/>
    <property type="project" value="UniProtKB-KW"/>
</dbReference>
<evidence type="ECO:0000256" key="8">
    <source>
        <dbReference type="ARBA" id="ARBA00045673"/>
    </source>
</evidence>
<evidence type="ECO:0000256" key="4">
    <source>
        <dbReference type="ARBA" id="ARBA00022701"/>
    </source>
</evidence>
<keyword evidence="11" id="KW-1185">Reference proteome</keyword>
<evidence type="ECO:0000256" key="5">
    <source>
        <dbReference type="ARBA" id="ARBA00023212"/>
    </source>
</evidence>
<gene>
    <name evidence="12" type="primary">CUNH11orf49</name>
</gene>
<dbReference type="GO" id="GO:0034451">
    <property type="term" value="C:centriolar satellite"/>
    <property type="evidence" value="ECO:0007669"/>
    <property type="project" value="UniProtKB-SubCell"/>
</dbReference>
<proteinExistence type="inferred from homology"/>
<feature type="region of interest" description="Disordered" evidence="10">
    <location>
        <begin position="131"/>
        <end position="150"/>
    </location>
</feature>
<comment type="subunit">
    <text evidence="9">Interacts with PCM1. Interacts with TTLL1, TPGS1, TPGS2 and LRRC49; the interactions link CSTPP1 to the complex TPGC. Binds to alpha-tubulin.</text>
</comment>
<dbReference type="PANTHER" id="PTHR34252:SF1">
    <property type="entry name" value="CENTRIOLAR SATELLITE-ASSOCIATED TUBULIN POLYGLUTAMYLASE COMPLEX REGULATOR 1"/>
    <property type="match status" value="1"/>
</dbReference>
<dbReference type="Proteomes" id="UP000286641">
    <property type="component" value="Unplaced"/>
</dbReference>
<dbReference type="InParanoid" id="A0A3Q7PNC7"/>
<reference key="1">
    <citation type="submission" date="2019-01" db="UniProtKB">
        <authorList>
            <consortium name="RefSeq"/>
        </authorList>
    </citation>
    <scope>IDENTIFICATION</scope>
</reference>
<protein>
    <recommendedName>
        <fullName evidence="7">Centriolar satellite-associated tubulin polyglutamylase complex regulator 1</fullName>
    </recommendedName>
</protein>
<dbReference type="InterPro" id="IPR038968">
    <property type="entry name" value="CSTPP1"/>
</dbReference>
<comment type="subcellular location">
    <subcellularLocation>
        <location evidence="1">Cytoplasm</location>
        <location evidence="1">Cytoskeleton</location>
        <location evidence="1">Microtubule organizing center</location>
        <location evidence="1">Centrosome</location>
        <location evidence="1">Centriolar satellite</location>
    </subcellularLocation>
</comment>
<evidence type="ECO:0000256" key="2">
    <source>
        <dbReference type="ARBA" id="ARBA00022490"/>
    </source>
</evidence>
<evidence type="ECO:0000256" key="10">
    <source>
        <dbReference type="SAM" id="MobiDB-lite"/>
    </source>
</evidence>
<evidence type="ECO:0000256" key="9">
    <source>
        <dbReference type="ARBA" id="ARBA00046566"/>
    </source>
</evidence>
<dbReference type="AlphaFoldDB" id="A0A3Q7PNC7"/>
<keyword evidence="4" id="KW-0493">Microtubule</keyword>
<organism evidence="11 12">
    <name type="scientific">Callorhinus ursinus</name>
    <name type="common">Northern fur seal</name>
    <dbReference type="NCBI Taxonomy" id="34884"/>
    <lineage>
        <taxon>Eukaryota</taxon>
        <taxon>Metazoa</taxon>
        <taxon>Chordata</taxon>
        <taxon>Craniata</taxon>
        <taxon>Vertebrata</taxon>
        <taxon>Euteleostomi</taxon>
        <taxon>Mammalia</taxon>
        <taxon>Eutheria</taxon>
        <taxon>Laurasiatheria</taxon>
        <taxon>Carnivora</taxon>
        <taxon>Caniformia</taxon>
        <taxon>Pinnipedia</taxon>
        <taxon>Otariidae</taxon>
        <taxon>Callorhinus</taxon>
    </lineage>
</organism>
<evidence type="ECO:0000256" key="3">
    <source>
        <dbReference type="ARBA" id="ARBA00022553"/>
    </source>
</evidence>
<dbReference type="CTD" id="79096"/>
<keyword evidence="5" id="KW-0206">Cytoskeleton</keyword>
<reference evidence="12" key="2">
    <citation type="submission" date="2025-08" db="UniProtKB">
        <authorList>
            <consortium name="RefSeq"/>
        </authorList>
    </citation>
    <scope>IDENTIFICATION</scope>
    <source>
        <tissue evidence="12">Blood</tissue>
    </source>
</reference>
<keyword evidence="2" id="KW-0963">Cytoplasm</keyword>
<feature type="region of interest" description="Disordered" evidence="10">
    <location>
        <begin position="453"/>
        <end position="498"/>
    </location>
</feature>
<dbReference type="PANTHER" id="PTHR34252">
    <property type="entry name" value="UPF0705 PROTEIN C11ORF49"/>
    <property type="match status" value="1"/>
</dbReference>
<evidence type="ECO:0000256" key="1">
    <source>
        <dbReference type="ARBA" id="ARBA00004607"/>
    </source>
</evidence>
<comment type="similarity">
    <text evidence="6">Belongs to the CSTPP1 family.</text>
</comment>
<evidence type="ECO:0000256" key="7">
    <source>
        <dbReference type="ARBA" id="ARBA00033769"/>
    </source>
</evidence>
<comment type="function">
    <text evidence="8">Regulator of the tubulin polyglutamylase complex (TPGC) that controls cytoskeletal organization, nuclear shape, and cilium disassembly by balancing microtubule and actin assembly. Regulates the assembly and stability of the TPGC and thereby modulates polyglutamylation of the microtubule, which antagonizes MAP4 binding.</text>
</comment>
<name>A0A3Q7PNC7_CALUR</name>
<dbReference type="CDD" id="cd22959">
    <property type="entry name" value="DD_C11orf49"/>
    <property type="match status" value="1"/>
</dbReference>
<sequence>MAGTQGRVNGKVAGKVDWDQIVKRCTLSACLGILLHPSNGDSATLSKVTAVQSRNHSYEIQKLRLRRADNNFSTPGNVRDSKERSTSNSSKTNSSRTAVLRNLDRREATASGTGVASLGLRYGDCLRDTPSTSRLLPPRGCPGNGREPATWVPEAGELELGSYPGPRMLSPERLALPDYEYLAQRHVLTYMEDAVCQLLENKEDISQYGVARFFTEYFNSVCQGTHILFREFSFIQATPHNRASFLRAFWKCFRTVGKNGDLLTMREYHCLLQLLCPDFPLELTQKAARIVLMDDAMDCLMSFSDFLFAFQIQFYYSEFLESVAAIYQDLLAGKNPNTVIVPTSSSGQHRQRPPLGEASVLEGVEASLFSQCLENLCDRHKYSCPPPALVKEVLSNVQRLTFYGFLVALSKHHGINQALGALPDKGDLMHDPAMDEELERLLAQVPGLVNSAPANPEAGCLPSRTPPRVGSPWRPLHHARKVDAESDGSTEETDESET</sequence>
<keyword evidence="3" id="KW-0597">Phosphoprotein</keyword>
<accession>A0A3Q7PNC7</accession>
<evidence type="ECO:0000313" key="12">
    <source>
        <dbReference type="RefSeq" id="XP_025735244.1"/>
    </source>
</evidence>
<feature type="compositionally biased region" description="Low complexity" evidence="10">
    <location>
        <begin position="86"/>
        <end position="96"/>
    </location>
</feature>
<feature type="compositionally biased region" description="Acidic residues" evidence="10">
    <location>
        <begin position="485"/>
        <end position="498"/>
    </location>
</feature>
<dbReference type="RefSeq" id="XP_025735244.1">
    <property type="nucleotide sequence ID" value="XM_025879459.1"/>
</dbReference>
<evidence type="ECO:0000256" key="6">
    <source>
        <dbReference type="ARBA" id="ARBA00033750"/>
    </source>
</evidence>
<evidence type="ECO:0000313" key="11">
    <source>
        <dbReference type="Proteomes" id="UP000286641"/>
    </source>
</evidence>
<feature type="region of interest" description="Disordered" evidence="10">
    <location>
        <begin position="66"/>
        <end position="97"/>
    </location>
</feature>